<dbReference type="EC" id="2.7.13.3" evidence="2"/>
<accession>A0A518H307</accession>
<proteinExistence type="predicted"/>
<dbReference type="Proteomes" id="UP000317835">
    <property type="component" value="Chromosome"/>
</dbReference>
<dbReference type="GO" id="GO:0046983">
    <property type="term" value="F:protein dimerization activity"/>
    <property type="evidence" value="ECO:0007669"/>
    <property type="project" value="InterPro"/>
</dbReference>
<dbReference type="EMBL" id="CP036426">
    <property type="protein sequence ID" value="QDV35223.1"/>
    <property type="molecule type" value="Genomic_DNA"/>
</dbReference>
<evidence type="ECO:0000259" key="10">
    <source>
        <dbReference type="PROSITE" id="PS50109"/>
    </source>
</evidence>
<keyword evidence="5" id="KW-0547">Nucleotide-binding</keyword>
<dbReference type="InterPro" id="IPR005467">
    <property type="entry name" value="His_kinase_dom"/>
</dbReference>
<dbReference type="OrthoDB" id="290376at2"/>
<keyword evidence="8" id="KW-0902">Two-component regulatory system</keyword>
<dbReference type="Pfam" id="PF02518">
    <property type="entry name" value="HATPase_c"/>
    <property type="match status" value="1"/>
</dbReference>
<feature type="domain" description="Histidine kinase" evidence="10">
    <location>
        <begin position="292"/>
        <end position="483"/>
    </location>
</feature>
<dbReference type="SUPFAM" id="SSF55785">
    <property type="entry name" value="PYP-like sensor domain (PAS domain)"/>
    <property type="match status" value="2"/>
</dbReference>
<dbReference type="GO" id="GO:0000155">
    <property type="term" value="F:phosphorelay sensor kinase activity"/>
    <property type="evidence" value="ECO:0007669"/>
    <property type="project" value="InterPro"/>
</dbReference>
<dbReference type="PROSITE" id="PS50112">
    <property type="entry name" value="PAS"/>
    <property type="match status" value="1"/>
</dbReference>
<dbReference type="InterPro" id="IPR036890">
    <property type="entry name" value="HATPase_C_sf"/>
</dbReference>
<dbReference type="NCBIfam" id="TIGR00229">
    <property type="entry name" value="sensory_box"/>
    <property type="match status" value="1"/>
</dbReference>
<evidence type="ECO:0000256" key="8">
    <source>
        <dbReference type="ARBA" id="ARBA00023012"/>
    </source>
</evidence>
<organism evidence="12 13">
    <name type="scientific">Tautonia plasticadhaerens</name>
    <dbReference type="NCBI Taxonomy" id="2527974"/>
    <lineage>
        <taxon>Bacteria</taxon>
        <taxon>Pseudomonadati</taxon>
        <taxon>Planctomycetota</taxon>
        <taxon>Planctomycetia</taxon>
        <taxon>Isosphaerales</taxon>
        <taxon>Isosphaeraceae</taxon>
        <taxon>Tautonia</taxon>
    </lineage>
</organism>
<evidence type="ECO:0000256" key="1">
    <source>
        <dbReference type="ARBA" id="ARBA00000085"/>
    </source>
</evidence>
<keyword evidence="6" id="KW-0418">Kinase</keyword>
<dbReference type="InterPro" id="IPR035965">
    <property type="entry name" value="PAS-like_dom_sf"/>
</dbReference>
<dbReference type="SMART" id="SM00387">
    <property type="entry name" value="HATPase_c"/>
    <property type="match status" value="1"/>
</dbReference>
<dbReference type="InterPro" id="IPR011712">
    <property type="entry name" value="Sig_transdc_His_kin_sub3_dim/P"/>
</dbReference>
<keyword evidence="7" id="KW-0067">ATP-binding</keyword>
<dbReference type="InterPro" id="IPR003594">
    <property type="entry name" value="HATPase_dom"/>
</dbReference>
<name>A0A518H307_9BACT</name>
<dbReference type="CDD" id="cd00130">
    <property type="entry name" value="PAS"/>
    <property type="match status" value="1"/>
</dbReference>
<protein>
    <recommendedName>
        <fullName evidence="2">histidine kinase</fullName>
        <ecNumber evidence="2">2.7.13.3</ecNumber>
    </recommendedName>
</protein>
<dbReference type="RefSeq" id="WP_145270673.1">
    <property type="nucleotide sequence ID" value="NZ_CP036426.1"/>
</dbReference>
<dbReference type="AlphaFoldDB" id="A0A518H307"/>
<evidence type="ECO:0000256" key="7">
    <source>
        <dbReference type="ARBA" id="ARBA00022840"/>
    </source>
</evidence>
<dbReference type="InterPro" id="IPR013656">
    <property type="entry name" value="PAS_4"/>
</dbReference>
<dbReference type="InterPro" id="IPR000014">
    <property type="entry name" value="PAS"/>
</dbReference>
<feature type="region of interest" description="Disordered" evidence="9">
    <location>
        <begin position="207"/>
        <end position="227"/>
    </location>
</feature>
<sequence length="495" mass="53199">MRPSGQDRTPVPVPGEPPARALLDALPARACVVDPEGLIVAVNAEWDRALAENDGVRWLSGPGVSYLDVCRRAADRGSPGAAPALAGLLDVLAGRRDSYSQEYTCRGPGGRARWFLMLATPLRCESGGALVSHVDITDRKLGELALRESEDRLRAVVDTAADAIITIDGRGRIDTFNAAAERMFGFDRAEVVGRDVALIIPLPDREAHIGHPDADPDAPDADPDAPGRLVGAVRQLAGRRKDGSTFPVELSVGRVASLDLFTGIIRDVSERRAMQEQLLSIAEQEQRRIGQDLHDDVGQELTGLALMIESLAEALEEDSSPERVLAGRVRAGLRRVQRRLRDLCRGLLPVEVDAEGLMAALEDLCSNFSAGQAISCRFECHSPVAIEDNRTATHLYRIAQEAVSNAARHGRPRSIVVRLEGSDEAIALTVRDDGVGIPGHAEGGPGTGLRLMRHRAGLIGAGLRIGPDEGGGTRIDCILDRKDDHAERHLPGRLP</sequence>
<dbReference type="Gene3D" id="3.30.450.20">
    <property type="entry name" value="PAS domain"/>
    <property type="match status" value="2"/>
</dbReference>
<evidence type="ECO:0000256" key="4">
    <source>
        <dbReference type="ARBA" id="ARBA00022679"/>
    </source>
</evidence>
<dbReference type="Gene3D" id="1.20.5.1930">
    <property type="match status" value="1"/>
</dbReference>
<dbReference type="GO" id="GO:0016020">
    <property type="term" value="C:membrane"/>
    <property type="evidence" value="ECO:0007669"/>
    <property type="project" value="InterPro"/>
</dbReference>
<comment type="catalytic activity">
    <reaction evidence="1">
        <text>ATP + protein L-histidine = ADP + protein N-phospho-L-histidine.</text>
        <dbReference type="EC" id="2.7.13.3"/>
    </reaction>
</comment>
<feature type="domain" description="PAS" evidence="11">
    <location>
        <begin position="149"/>
        <end position="204"/>
    </location>
</feature>
<dbReference type="PROSITE" id="PS50109">
    <property type="entry name" value="HIS_KIN"/>
    <property type="match status" value="1"/>
</dbReference>
<evidence type="ECO:0000313" key="13">
    <source>
        <dbReference type="Proteomes" id="UP000317835"/>
    </source>
</evidence>
<dbReference type="PANTHER" id="PTHR24421">
    <property type="entry name" value="NITRATE/NITRITE SENSOR PROTEIN NARX-RELATED"/>
    <property type="match status" value="1"/>
</dbReference>
<evidence type="ECO:0000313" key="12">
    <source>
        <dbReference type="EMBL" id="QDV35223.1"/>
    </source>
</evidence>
<keyword evidence="13" id="KW-1185">Reference proteome</keyword>
<keyword evidence="3" id="KW-0597">Phosphoprotein</keyword>
<dbReference type="SMART" id="SM00086">
    <property type="entry name" value="PAC"/>
    <property type="match status" value="2"/>
</dbReference>
<reference evidence="12 13" key="1">
    <citation type="submission" date="2019-02" db="EMBL/GenBank/DDBJ databases">
        <title>Deep-cultivation of Planctomycetes and their phenomic and genomic characterization uncovers novel biology.</title>
        <authorList>
            <person name="Wiegand S."/>
            <person name="Jogler M."/>
            <person name="Boedeker C."/>
            <person name="Pinto D."/>
            <person name="Vollmers J."/>
            <person name="Rivas-Marin E."/>
            <person name="Kohn T."/>
            <person name="Peeters S.H."/>
            <person name="Heuer A."/>
            <person name="Rast P."/>
            <person name="Oberbeckmann S."/>
            <person name="Bunk B."/>
            <person name="Jeske O."/>
            <person name="Meyerdierks A."/>
            <person name="Storesund J.E."/>
            <person name="Kallscheuer N."/>
            <person name="Luecker S."/>
            <person name="Lage O.M."/>
            <person name="Pohl T."/>
            <person name="Merkel B.J."/>
            <person name="Hornburger P."/>
            <person name="Mueller R.-W."/>
            <person name="Bruemmer F."/>
            <person name="Labrenz M."/>
            <person name="Spormann A.M."/>
            <person name="Op den Camp H."/>
            <person name="Overmann J."/>
            <person name="Amann R."/>
            <person name="Jetten M.S.M."/>
            <person name="Mascher T."/>
            <person name="Medema M.H."/>
            <person name="Devos D.P."/>
            <person name="Kaster A.-K."/>
            <person name="Ovreas L."/>
            <person name="Rohde M."/>
            <person name="Galperin M.Y."/>
            <person name="Jogler C."/>
        </authorList>
    </citation>
    <scope>NUCLEOTIDE SEQUENCE [LARGE SCALE GENOMIC DNA]</scope>
    <source>
        <strain evidence="12 13">ElP</strain>
    </source>
</reference>
<dbReference type="Gene3D" id="3.30.565.10">
    <property type="entry name" value="Histidine kinase-like ATPase, C-terminal domain"/>
    <property type="match status" value="1"/>
</dbReference>
<evidence type="ECO:0000256" key="6">
    <source>
        <dbReference type="ARBA" id="ARBA00022777"/>
    </source>
</evidence>
<evidence type="ECO:0000256" key="3">
    <source>
        <dbReference type="ARBA" id="ARBA00022553"/>
    </source>
</evidence>
<dbReference type="Pfam" id="PF07730">
    <property type="entry name" value="HisKA_3"/>
    <property type="match status" value="1"/>
</dbReference>
<evidence type="ECO:0000256" key="9">
    <source>
        <dbReference type="SAM" id="MobiDB-lite"/>
    </source>
</evidence>
<evidence type="ECO:0000256" key="5">
    <source>
        <dbReference type="ARBA" id="ARBA00022741"/>
    </source>
</evidence>
<dbReference type="InterPro" id="IPR050482">
    <property type="entry name" value="Sensor_HK_TwoCompSys"/>
</dbReference>
<dbReference type="CDD" id="cd16917">
    <property type="entry name" value="HATPase_UhpB-NarQ-NarX-like"/>
    <property type="match status" value="1"/>
</dbReference>
<dbReference type="KEGG" id="tpla:ElP_31260"/>
<dbReference type="PANTHER" id="PTHR24421:SF10">
    <property type="entry name" value="NITRATE_NITRITE SENSOR PROTEIN NARQ"/>
    <property type="match status" value="1"/>
</dbReference>
<evidence type="ECO:0000256" key="2">
    <source>
        <dbReference type="ARBA" id="ARBA00012438"/>
    </source>
</evidence>
<gene>
    <name evidence="12" type="primary">fixL_2</name>
    <name evidence="12" type="ORF">ElP_31260</name>
</gene>
<evidence type="ECO:0000259" key="11">
    <source>
        <dbReference type="PROSITE" id="PS50112"/>
    </source>
</evidence>
<dbReference type="SUPFAM" id="SSF55874">
    <property type="entry name" value="ATPase domain of HSP90 chaperone/DNA topoisomerase II/histidine kinase"/>
    <property type="match status" value="1"/>
</dbReference>
<dbReference type="InterPro" id="IPR001610">
    <property type="entry name" value="PAC"/>
</dbReference>
<dbReference type="GO" id="GO:0005524">
    <property type="term" value="F:ATP binding"/>
    <property type="evidence" value="ECO:0007669"/>
    <property type="project" value="UniProtKB-KW"/>
</dbReference>
<dbReference type="SMART" id="SM00091">
    <property type="entry name" value="PAS"/>
    <property type="match status" value="1"/>
</dbReference>
<keyword evidence="4 12" id="KW-0808">Transferase</keyword>
<dbReference type="Pfam" id="PF13426">
    <property type="entry name" value="PAS_9"/>
    <property type="match status" value="1"/>
</dbReference>
<dbReference type="Pfam" id="PF08448">
    <property type="entry name" value="PAS_4"/>
    <property type="match status" value="1"/>
</dbReference>